<protein>
    <submittedName>
        <fullName evidence="1">Uncharacterized protein</fullName>
    </submittedName>
</protein>
<dbReference type="Proteomes" id="UP001299608">
    <property type="component" value="Unassembled WGS sequence"/>
</dbReference>
<name>A0AAW5BRJ1_9FIRM</name>
<comment type="caution">
    <text evidence="1">The sequence shown here is derived from an EMBL/GenBank/DDBJ whole genome shotgun (WGS) entry which is preliminary data.</text>
</comment>
<reference evidence="2 3" key="1">
    <citation type="journal article" date="2020" name="Cell Host Microbe">
        <title>Functional and Genomic Variation between Human-Derived Isolates of Lachnospiraceae Reveals Inter- and Intra-Species Diversity.</title>
        <authorList>
            <person name="Sorbara M.T."/>
            <person name="Littmann E.R."/>
            <person name="Fontana E."/>
            <person name="Moody T.U."/>
            <person name="Kohout C.E."/>
            <person name="Gjonbalaj M."/>
            <person name="Eaton V."/>
            <person name="Seok R."/>
            <person name="Leiner I.M."/>
            <person name="Pamer E.G."/>
        </authorList>
    </citation>
    <scope>NUCLEOTIDE SEQUENCE [LARGE SCALE GENOMIC DNA]</scope>
    <source>
        <strain evidence="2 3">MSK.1.17</strain>
    </source>
</reference>
<dbReference type="EMBL" id="JAAITT010000089">
    <property type="protein sequence ID" value="NSJ52650.1"/>
    <property type="molecule type" value="Genomic_DNA"/>
</dbReference>
<reference evidence="2" key="2">
    <citation type="submission" date="2020-02" db="EMBL/GenBank/DDBJ databases">
        <authorList>
            <person name="Littmann E."/>
            <person name="Sorbara M."/>
        </authorList>
    </citation>
    <scope>NUCLEOTIDE SEQUENCE</scope>
    <source>
        <strain evidence="2">MSK.1.17</strain>
    </source>
</reference>
<dbReference type="EMBL" id="JAKNGE010000018">
    <property type="protein sequence ID" value="MCG4746811.1"/>
    <property type="molecule type" value="Genomic_DNA"/>
</dbReference>
<dbReference type="AlphaFoldDB" id="A0AAW5BRJ1"/>
<dbReference type="RefSeq" id="WP_118708429.1">
    <property type="nucleotide sequence ID" value="NZ_JAAITT010000089.1"/>
</dbReference>
<dbReference type="Proteomes" id="UP000669239">
    <property type="component" value="Unassembled WGS sequence"/>
</dbReference>
<accession>A0AAW5BRJ1</accession>
<sequence length="89" mass="10143">MGTDNDRIHVCVRLKKDEEDYLCGIASVRISDGITICGIRIYYCRGRLSVVYPCLVKENKRLPVLVLGKAEKERLTALILDAFESERLK</sequence>
<gene>
    <name evidence="2" type="ORF">G5B36_28845</name>
    <name evidence="1" type="ORF">L0N08_15415</name>
</gene>
<proteinExistence type="predicted"/>
<dbReference type="SUPFAM" id="SSF160537">
    <property type="entry name" value="SpoVG-like"/>
    <property type="match status" value="1"/>
</dbReference>
<evidence type="ECO:0000313" key="2">
    <source>
        <dbReference type="EMBL" id="NSJ52650.1"/>
    </source>
</evidence>
<keyword evidence="3" id="KW-1185">Reference proteome</keyword>
<reference evidence="1" key="3">
    <citation type="submission" date="2022-01" db="EMBL/GenBank/DDBJ databases">
        <title>Collection of gut derived symbiotic bacterial strains cultured from healthy donors.</title>
        <authorList>
            <person name="Lin H."/>
            <person name="Kohout C."/>
            <person name="Waligurski E."/>
            <person name="Pamer E.G."/>
        </authorList>
    </citation>
    <scope>NUCLEOTIDE SEQUENCE</scope>
    <source>
        <strain evidence="1">DFI.6.55</strain>
    </source>
</reference>
<evidence type="ECO:0000313" key="4">
    <source>
        <dbReference type="Proteomes" id="UP001299608"/>
    </source>
</evidence>
<dbReference type="Gene3D" id="3.30.1120.40">
    <property type="entry name" value="Stage V sporulation protein G"/>
    <property type="match status" value="1"/>
</dbReference>
<evidence type="ECO:0000313" key="1">
    <source>
        <dbReference type="EMBL" id="MCG4746811.1"/>
    </source>
</evidence>
<dbReference type="InterPro" id="IPR036751">
    <property type="entry name" value="SpoVG_sf"/>
</dbReference>
<evidence type="ECO:0000313" key="3">
    <source>
        <dbReference type="Proteomes" id="UP000669239"/>
    </source>
</evidence>
<dbReference type="GO" id="GO:0030435">
    <property type="term" value="P:sporulation resulting in formation of a cellular spore"/>
    <property type="evidence" value="ECO:0007669"/>
    <property type="project" value="InterPro"/>
</dbReference>
<organism evidence="1 4">
    <name type="scientific">Enterocloster aldenensis</name>
    <dbReference type="NCBI Taxonomy" id="358742"/>
    <lineage>
        <taxon>Bacteria</taxon>
        <taxon>Bacillati</taxon>
        <taxon>Bacillota</taxon>
        <taxon>Clostridia</taxon>
        <taxon>Lachnospirales</taxon>
        <taxon>Lachnospiraceae</taxon>
        <taxon>Enterocloster</taxon>
    </lineage>
</organism>